<organism evidence="2 3">
    <name type="scientific">Asterophora parasitica</name>
    <dbReference type="NCBI Taxonomy" id="117018"/>
    <lineage>
        <taxon>Eukaryota</taxon>
        <taxon>Fungi</taxon>
        <taxon>Dikarya</taxon>
        <taxon>Basidiomycota</taxon>
        <taxon>Agaricomycotina</taxon>
        <taxon>Agaricomycetes</taxon>
        <taxon>Agaricomycetidae</taxon>
        <taxon>Agaricales</taxon>
        <taxon>Tricholomatineae</taxon>
        <taxon>Lyophyllaceae</taxon>
        <taxon>Asterophora</taxon>
    </lineage>
</organism>
<gene>
    <name evidence="2" type="ORF">DXG03_009266</name>
</gene>
<reference evidence="2" key="1">
    <citation type="submission" date="2020-07" db="EMBL/GenBank/DDBJ databases">
        <authorList>
            <person name="Nieuwenhuis M."/>
            <person name="Van De Peppel L.J.J."/>
        </authorList>
    </citation>
    <scope>NUCLEOTIDE SEQUENCE</scope>
    <source>
        <strain evidence="2">AP01</strain>
        <tissue evidence="2">Mycelium</tissue>
    </source>
</reference>
<dbReference type="AlphaFoldDB" id="A0A9P7GBG2"/>
<evidence type="ECO:0000313" key="3">
    <source>
        <dbReference type="Proteomes" id="UP000775547"/>
    </source>
</evidence>
<evidence type="ECO:0000256" key="1">
    <source>
        <dbReference type="SAM" id="MobiDB-lite"/>
    </source>
</evidence>
<evidence type="ECO:0000313" key="2">
    <source>
        <dbReference type="EMBL" id="KAG5643977.1"/>
    </source>
</evidence>
<feature type="region of interest" description="Disordered" evidence="1">
    <location>
        <begin position="1"/>
        <end position="79"/>
    </location>
</feature>
<sequence length="191" mass="20972">MSKDSEGYPSWLPRRPPPPAPASTFHSSVGLPESGASEPPPFLGGRKPTPRSVRIVSLQESYAEKSRREPRDQTRVNDSTRIWSRAAGAAMSPTVFSSGDPLGSRTPQPKFGSRGLHLELLQNPSLISRFYFYIYPILVFAHIPLQTFFDFNAVFILFHSPALKRLVFPVPEETGHSARPPTSPAGSSGSL</sequence>
<comment type="caution">
    <text evidence="2">The sequence shown here is derived from an EMBL/GenBank/DDBJ whole genome shotgun (WGS) entry which is preliminary data.</text>
</comment>
<dbReference type="Proteomes" id="UP000775547">
    <property type="component" value="Unassembled WGS sequence"/>
</dbReference>
<dbReference type="EMBL" id="JABCKV010000087">
    <property type="protein sequence ID" value="KAG5643977.1"/>
    <property type="molecule type" value="Genomic_DNA"/>
</dbReference>
<keyword evidence="3" id="KW-1185">Reference proteome</keyword>
<proteinExistence type="predicted"/>
<protein>
    <submittedName>
        <fullName evidence="2">Uncharacterized protein</fullName>
    </submittedName>
</protein>
<feature type="compositionally biased region" description="Basic and acidic residues" evidence="1">
    <location>
        <begin position="62"/>
        <end position="75"/>
    </location>
</feature>
<dbReference type="OrthoDB" id="2575061at2759"/>
<reference evidence="2" key="2">
    <citation type="submission" date="2021-10" db="EMBL/GenBank/DDBJ databases">
        <title>Phylogenomics reveals ancestral predisposition of the termite-cultivated fungus Termitomyces towards a domesticated lifestyle.</title>
        <authorList>
            <person name="Auxier B."/>
            <person name="Grum-Grzhimaylo A."/>
            <person name="Cardenas M.E."/>
            <person name="Lodge J.D."/>
            <person name="Laessoe T."/>
            <person name="Pedersen O."/>
            <person name="Smith M.E."/>
            <person name="Kuyper T.W."/>
            <person name="Franco-Molano E.A."/>
            <person name="Baroni T.J."/>
            <person name="Aanen D.K."/>
        </authorList>
    </citation>
    <scope>NUCLEOTIDE SEQUENCE</scope>
    <source>
        <strain evidence="2">AP01</strain>
        <tissue evidence="2">Mycelium</tissue>
    </source>
</reference>
<accession>A0A9P7GBG2</accession>
<name>A0A9P7GBG2_9AGAR</name>